<evidence type="ECO:0000313" key="1">
    <source>
        <dbReference type="EMBL" id="GAG49079.1"/>
    </source>
</evidence>
<sequence length="30" mass="3155">PDLGSGHFDSPCFVPMEARCEEGLAAIHAP</sequence>
<accession>X0Y010</accession>
<name>X0Y010_9ZZZZ</name>
<proteinExistence type="predicted"/>
<dbReference type="AlphaFoldDB" id="X0Y010"/>
<comment type="caution">
    <text evidence="1">The sequence shown here is derived from an EMBL/GenBank/DDBJ whole genome shotgun (WGS) entry which is preliminary data.</text>
</comment>
<gene>
    <name evidence="1" type="ORF">S01H1_85294</name>
</gene>
<dbReference type="EMBL" id="BARS01058522">
    <property type="protein sequence ID" value="GAG49079.1"/>
    <property type="molecule type" value="Genomic_DNA"/>
</dbReference>
<reference evidence="1" key="1">
    <citation type="journal article" date="2014" name="Front. Microbiol.">
        <title>High frequency of phylogenetically diverse reductive dehalogenase-homologous genes in deep subseafloor sedimentary metagenomes.</title>
        <authorList>
            <person name="Kawai M."/>
            <person name="Futagami T."/>
            <person name="Toyoda A."/>
            <person name="Takaki Y."/>
            <person name="Nishi S."/>
            <person name="Hori S."/>
            <person name="Arai W."/>
            <person name="Tsubouchi T."/>
            <person name="Morono Y."/>
            <person name="Uchiyama I."/>
            <person name="Ito T."/>
            <person name="Fujiyama A."/>
            <person name="Inagaki F."/>
            <person name="Takami H."/>
        </authorList>
    </citation>
    <scope>NUCLEOTIDE SEQUENCE</scope>
    <source>
        <strain evidence="1">Expedition CK06-06</strain>
    </source>
</reference>
<protein>
    <submittedName>
        <fullName evidence="1">Uncharacterized protein</fullName>
    </submittedName>
</protein>
<organism evidence="1">
    <name type="scientific">marine sediment metagenome</name>
    <dbReference type="NCBI Taxonomy" id="412755"/>
    <lineage>
        <taxon>unclassified sequences</taxon>
        <taxon>metagenomes</taxon>
        <taxon>ecological metagenomes</taxon>
    </lineage>
</organism>
<feature type="non-terminal residue" evidence="1">
    <location>
        <position position="1"/>
    </location>
</feature>